<dbReference type="PANTHER" id="PTHR43451">
    <property type="entry name" value="ACETYLTRANSFERASE (GNAT) FAMILY PROTEIN"/>
    <property type="match status" value="1"/>
</dbReference>
<comment type="caution">
    <text evidence="2">The sequence shown here is derived from an EMBL/GenBank/DDBJ whole genome shotgun (WGS) entry which is preliminary data.</text>
</comment>
<reference evidence="2 3" key="1">
    <citation type="submission" date="2016-08" db="EMBL/GenBank/DDBJ databases">
        <title>Genome of Bacillus solimangrovi GH2-4.</title>
        <authorList>
            <person name="Lim S."/>
            <person name="Kim B.-C."/>
        </authorList>
    </citation>
    <scope>NUCLEOTIDE SEQUENCE [LARGE SCALE GENOMIC DNA]</scope>
    <source>
        <strain evidence="2 3">GH2-4</strain>
    </source>
</reference>
<dbReference type="Pfam" id="PF13673">
    <property type="entry name" value="Acetyltransf_10"/>
    <property type="match status" value="1"/>
</dbReference>
<name>A0A1E5LB70_9BACI</name>
<accession>A0A1E5LB70</accession>
<dbReference type="EMBL" id="MJEH01000062">
    <property type="protein sequence ID" value="OEH91340.1"/>
    <property type="molecule type" value="Genomic_DNA"/>
</dbReference>
<dbReference type="PANTHER" id="PTHR43451:SF1">
    <property type="entry name" value="ACETYLTRANSFERASE"/>
    <property type="match status" value="1"/>
</dbReference>
<dbReference type="CDD" id="cd04301">
    <property type="entry name" value="NAT_SF"/>
    <property type="match status" value="1"/>
</dbReference>
<dbReference type="Proteomes" id="UP000095209">
    <property type="component" value="Unassembled WGS sequence"/>
</dbReference>
<dbReference type="PROSITE" id="PS51186">
    <property type="entry name" value="GNAT"/>
    <property type="match status" value="1"/>
</dbReference>
<protein>
    <submittedName>
        <fullName evidence="2">GNAT family N-acetyltransferase</fullName>
    </submittedName>
</protein>
<keyword evidence="2" id="KW-0808">Transferase</keyword>
<evidence type="ECO:0000313" key="3">
    <source>
        <dbReference type="Proteomes" id="UP000095209"/>
    </source>
</evidence>
<organism evidence="2 3">
    <name type="scientific">Bacillus solimangrovi</name>
    <dbReference type="NCBI Taxonomy" id="1305675"/>
    <lineage>
        <taxon>Bacteria</taxon>
        <taxon>Bacillati</taxon>
        <taxon>Bacillota</taxon>
        <taxon>Bacilli</taxon>
        <taxon>Bacillales</taxon>
        <taxon>Bacillaceae</taxon>
        <taxon>Bacillus</taxon>
    </lineage>
</organism>
<dbReference type="AlphaFoldDB" id="A0A1E5LB70"/>
<dbReference type="InterPro" id="IPR052564">
    <property type="entry name" value="N-acetyltrans/Recomb-assoc"/>
</dbReference>
<dbReference type="Gene3D" id="3.40.630.30">
    <property type="match status" value="1"/>
</dbReference>
<evidence type="ECO:0000259" key="1">
    <source>
        <dbReference type="PROSITE" id="PS51186"/>
    </source>
</evidence>
<dbReference type="SUPFAM" id="SSF55729">
    <property type="entry name" value="Acyl-CoA N-acyltransferases (Nat)"/>
    <property type="match status" value="1"/>
</dbReference>
<dbReference type="STRING" id="1305675.BFG57_05600"/>
<gene>
    <name evidence="2" type="ORF">BFG57_05600</name>
</gene>
<dbReference type="InterPro" id="IPR016181">
    <property type="entry name" value="Acyl_CoA_acyltransferase"/>
</dbReference>
<dbReference type="InterPro" id="IPR000182">
    <property type="entry name" value="GNAT_dom"/>
</dbReference>
<dbReference type="GO" id="GO:0016747">
    <property type="term" value="F:acyltransferase activity, transferring groups other than amino-acyl groups"/>
    <property type="evidence" value="ECO:0007669"/>
    <property type="project" value="InterPro"/>
</dbReference>
<proteinExistence type="predicted"/>
<keyword evidence="3" id="KW-1185">Reference proteome</keyword>
<evidence type="ECO:0000313" key="2">
    <source>
        <dbReference type="EMBL" id="OEH91340.1"/>
    </source>
</evidence>
<dbReference type="OrthoDB" id="424368at2"/>
<dbReference type="RefSeq" id="WP_069718600.1">
    <property type="nucleotide sequence ID" value="NZ_MJEH01000062.1"/>
</dbReference>
<sequence>MKLRKYQSTDAEEIYKLFWDTVHSVNAQDYTEEQLNVWAPNMPQLTEWEQPFLENITYVAVIDTQIVGFSDMTIDGYLNRLFVHKNFQSLGIASKLVQKLESKVKENGIKRITTDASITAKPFFERSGYRVVNEQKVEKQGIYLINYKMEKHLS</sequence>
<feature type="domain" description="N-acetyltransferase" evidence="1">
    <location>
        <begin position="1"/>
        <end position="154"/>
    </location>
</feature>